<feature type="domain" description="Major facilitator superfamily (MFS) profile" evidence="7">
    <location>
        <begin position="5"/>
        <end position="489"/>
    </location>
</feature>
<dbReference type="EMBL" id="RQXW01000001">
    <property type="protein sequence ID" value="RTE67791.1"/>
    <property type="molecule type" value="Genomic_DNA"/>
</dbReference>
<dbReference type="Gene3D" id="1.20.1250.20">
    <property type="entry name" value="MFS general substrate transporter like domains"/>
    <property type="match status" value="1"/>
</dbReference>
<feature type="transmembrane region" description="Helical" evidence="6">
    <location>
        <begin position="49"/>
        <end position="68"/>
    </location>
</feature>
<feature type="transmembrane region" description="Helical" evidence="6">
    <location>
        <begin position="100"/>
        <end position="122"/>
    </location>
</feature>
<dbReference type="PANTHER" id="PTHR42718">
    <property type="entry name" value="MAJOR FACILITATOR SUPERFAMILY MULTIDRUG TRANSPORTER MFSC"/>
    <property type="match status" value="1"/>
</dbReference>
<evidence type="ECO:0000256" key="3">
    <source>
        <dbReference type="ARBA" id="ARBA00022692"/>
    </source>
</evidence>
<dbReference type="InterPro" id="IPR020846">
    <property type="entry name" value="MFS_dom"/>
</dbReference>
<dbReference type="InterPro" id="IPR036259">
    <property type="entry name" value="MFS_trans_sf"/>
</dbReference>
<dbReference type="SUPFAM" id="SSF103473">
    <property type="entry name" value="MFS general substrate transporter"/>
    <property type="match status" value="1"/>
</dbReference>
<dbReference type="PROSITE" id="PS50850">
    <property type="entry name" value="MFS"/>
    <property type="match status" value="1"/>
</dbReference>
<dbReference type="Proteomes" id="UP000283087">
    <property type="component" value="Unassembled WGS sequence"/>
</dbReference>
<feature type="transmembrane region" description="Helical" evidence="6">
    <location>
        <begin position="370"/>
        <end position="388"/>
    </location>
</feature>
<evidence type="ECO:0000256" key="2">
    <source>
        <dbReference type="ARBA" id="ARBA00022448"/>
    </source>
</evidence>
<gene>
    <name evidence="8" type="ORF">EH243_00625</name>
</gene>
<feature type="transmembrane region" description="Helical" evidence="6">
    <location>
        <begin position="464"/>
        <end position="482"/>
    </location>
</feature>
<feature type="transmembrane region" description="Helical" evidence="6">
    <location>
        <begin position="165"/>
        <end position="185"/>
    </location>
</feature>
<feature type="transmembrane region" description="Helical" evidence="6">
    <location>
        <begin position="197"/>
        <end position="216"/>
    </location>
</feature>
<feature type="transmembrane region" description="Helical" evidence="6">
    <location>
        <begin position="75"/>
        <end position="94"/>
    </location>
</feature>
<feature type="transmembrane region" description="Helical" evidence="6">
    <location>
        <begin position="332"/>
        <end position="350"/>
    </location>
</feature>
<evidence type="ECO:0000313" key="9">
    <source>
        <dbReference type="Proteomes" id="UP000283087"/>
    </source>
</evidence>
<name>A0A430KWA9_9GAMM</name>
<feature type="transmembrane region" description="Helical" evidence="6">
    <location>
        <begin position="228"/>
        <end position="246"/>
    </location>
</feature>
<evidence type="ECO:0000256" key="5">
    <source>
        <dbReference type="ARBA" id="ARBA00023136"/>
    </source>
</evidence>
<dbReference type="Pfam" id="PF07690">
    <property type="entry name" value="MFS_1"/>
    <property type="match status" value="1"/>
</dbReference>
<sequence length="500" mass="54069">MPSTRILAALLGIFISSMMAGLNNRVGSLGLVDVQGALSLSADDGSWLNTVYVSGELLITPFATWFAITFSMRRFHLLMVICCTLIAIALPLANNLPLLIALRFIQGIFSGALIPLLMMMALKTLPLHIRLHGLALYAMTATFSPNIALWLTGQWSDGFNDWRLLYWQVIPLCLLAIGLVNWGLPKEGIKTARFKEGNWPGMFFGIIGMCLITIGLTQGVRLEWLNSSLISSSLLLGCVLFGLYLATEWFHPTPFINLRLLGRRNLGVGSIIFTGLLIVLMSGTTLPILFLGAIQDYRIAQSAPLGLIIALPQLILGSLVALLLYKKWVDARYVLAVGLACIAIACFLAAQLNGDWHRDQFITAQIFQAIGQPMAVVPMLFLMTSIVAPHEGPYFSGIINTLRVFGTLAGGAIVGQLFVERGHFHSEMLLNQASLNNSALDSLAPSALAGIIAQQSTVLSIADLYLIFGAAACVLIPLVLIMTHVPAPNLQPDVSTSSKG</sequence>
<feature type="transmembrane region" description="Helical" evidence="6">
    <location>
        <begin position="266"/>
        <end position="293"/>
    </location>
</feature>
<keyword evidence="9" id="KW-1185">Reference proteome</keyword>
<accession>A0A430KWA9</accession>
<keyword evidence="5 6" id="KW-0472">Membrane</keyword>
<organism evidence="8 9">
    <name type="scientific">Amphritea opalescens</name>
    <dbReference type="NCBI Taxonomy" id="2490544"/>
    <lineage>
        <taxon>Bacteria</taxon>
        <taxon>Pseudomonadati</taxon>
        <taxon>Pseudomonadota</taxon>
        <taxon>Gammaproteobacteria</taxon>
        <taxon>Oceanospirillales</taxon>
        <taxon>Oceanospirillaceae</taxon>
        <taxon>Amphritea</taxon>
    </lineage>
</organism>
<feature type="transmembrane region" description="Helical" evidence="6">
    <location>
        <begin position="134"/>
        <end position="153"/>
    </location>
</feature>
<dbReference type="PANTHER" id="PTHR42718:SF9">
    <property type="entry name" value="MAJOR FACILITATOR SUPERFAMILY MULTIDRUG TRANSPORTER MFSC"/>
    <property type="match status" value="1"/>
</dbReference>
<proteinExistence type="predicted"/>
<dbReference type="OrthoDB" id="9812221at2"/>
<dbReference type="AlphaFoldDB" id="A0A430KWA9"/>
<keyword evidence="3 6" id="KW-0812">Transmembrane</keyword>
<evidence type="ECO:0000259" key="7">
    <source>
        <dbReference type="PROSITE" id="PS50850"/>
    </source>
</evidence>
<evidence type="ECO:0000313" key="8">
    <source>
        <dbReference type="EMBL" id="RTE67791.1"/>
    </source>
</evidence>
<feature type="transmembrane region" description="Helical" evidence="6">
    <location>
        <begin position="305"/>
        <end position="325"/>
    </location>
</feature>
<keyword evidence="4 6" id="KW-1133">Transmembrane helix</keyword>
<evidence type="ECO:0000256" key="1">
    <source>
        <dbReference type="ARBA" id="ARBA00004141"/>
    </source>
</evidence>
<keyword evidence="2" id="KW-0813">Transport</keyword>
<dbReference type="GO" id="GO:0022857">
    <property type="term" value="F:transmembrane transporter activity"/>
    <property type="evidence" value="ECO:0007669"/>
    <property type="project" value="InterPro"/>
</dbReference>
<reference evidence="8 9" key="1">
    <citation type="submission" date="2018-11" db="EMBL/GenBank/DDBJ databases">
        <title>The draft genome sequence of Amphritea opalescens ANRC-JH13T.</title>
        <authorList>
            <person name="Fang Z."/>
            <person name="Zhang Y."/>
            <person name="Han X."/>
        </authorList>
    </citation>
    <scope>NUCLEOTIDE SEQUENCE [LARGE SCALE GENOMIC DNA]</scope>
    <source>
        <strain evidence="8 9">ANRC-JH13</strain>
    </source>
</reference>
<comment type="subcellular location">
    <subcellularLocation>
        <location evidence="1">Membrane</location>
        <topology evidence="1">Multi-pass membrane protein</topology>
    </subcellularLocation>
</comment>
<dbReference type="InterPro" id="IPR011701">
    <property type="entry name" value="MFS"/>
</dbReference>
<protein>
    <submittedName>
        <fullName evidence="8">MFS transporter</fullName>
    </submittedName>
</protein>
<evidence type="ECO:0000256" key="6">
    <source>
        <dbReference type="SAM" id="Phobius"/>
    </source>
</evidence>
<evidence type="ECO:0000256" key="4">
    <source>
        <dbReference type="ARBA" id="ARBA00022989"/>
    </source>
</evidence>
<comment type="caution">
    <text evidence="8">The sequence shown here is derived from an EMBL/GenBank/DDBJ whole genome shotgun (WGS) entry which is preliminary data.</text>
</comment>
<dbReference type="GO" id="GO:0016020">
    <property type="term" value="C:membrane"/>
    <property type="evidence" value="ECO:0007669"/>
    <property type="project" value="UniProtKB-SubCell"/>
</dbReference>